<dbReference type="AlphaFoldDB" id="A0AAF3FLX7"/>
<dbReference type="WBParaSite" id="MBELARI_LOCUS8153">
    <property type="protein sequence ID" value="MBELARI_LOCUS8153"/>
    <property type="gene ID" value="MBELARI_LOCUS8153"/>
</dbReference>
<organism evidence="1 2">
    <name type="scientific">Mesorhabditis belari</name>
    <dbReference type="NCBI Taxonomy" id="2138241"/>
    <lineage>
        <taxon>Eukaryota</taxon>
        <taxon>Metazoa</taxon>
        <taxon>Ecdysozoa</taxon>
        <taxon>Nematoda</taxon>
        <taxon>Chromadorea</taxon>
        <taxon>Rhabditida</taxon>
        <taxon>Rhabditina</taxon>
        <taxon>Rhabditomorpha</taxon>
        <taxon>Rhabditoidea</taxon>
        <taxon>Rhabditidae</taxon>
        <taxon>Mesorhabditinae</taxon>
        <taxon>Mesorhabditis</taxon>
    </lineage>
</organism>
<evidence type="ECO:0000313" key="2">
    <source>
        <dbReference type="WBParaSite" id="MBELARI_LOCUS8153"/>
    </source>
</evidence>
<evidence type="ECO:0000313" key="1">
    <source>
        <dbReference type="Proteomes" id="UP000887575"/>
    </source>
</evidence>
<keyword evidence="1" id="KW-1185">Reference proteome</keyword>
<dbReference type="Proteomes" id="UP000887575">
    <property type="component" value="Unassembled WGS sequence"/>
</dbReference>
<protein>
    <submittedName>
        <fullName evidence="2">Uncharacterized protein</fullName>
    </submittedName>
</protein>
<accession>A0AAF3FLX7</accession>
<reference evidence="2" key="1">
    <citation type="submission" date="2024-02" db="UniProtKB">
        <authorList>
            <consortium name="WormBaseParasite"/>
        </authorList>
    </citation>
    <scope>IDENTIFICATION</scope>
</reference>
<proteinExistence type="predicted"/>
<sequence>MPPFDRVKEENGVTLEVSTNFRSNSFEVPKLATTKSYTKENVAGIKRLSVTFMVSKNVQTLRTTYAASLSISKEILGTGWAFQSGAELDADAGEVVIPLILTDKKSGFAVGVEIKATVDPLAFSENGLNFILSLPMLGRIVTLKVNPGSRNVTVQFAASHELQTLEQAMEKRNVNYYSMAVDRLQNGCIEITEKRTKSDQQQTNVNYNAIRDNSNGVRFVDVLESVADVLTTPFLWAINLFSGNETKENQKNLNVNLN</sequence>
<name>A0AAF3FLX7_9BILA</name>